<evidence type="ECO:0000256" key="2">
    <source>
        <dbReference type="ARBA" id="ARBA00023242"/>
    </source>
</evidence>
<accession>A0A194WY41</accession>
<organism evidence="5 6">
    <name type="scientific">Mollisia scopiformis</name>
    <name type="common">Conifer needle endophyte fungus</name>
    <name type="synonym">Phialocephala scopiformis</name>
    <dbReference type="NCBI Taxonomy" id="149040"/>
    <lineage>
        <taxon>Eukaryota</taxon>
        <taxon>Fungi</taxon>
        <taxon>Dikarya</taxon>
        <taxon>Ascomycota</taxon>
        <taxon>Pezizomycotina</taxon>
        <taxon>Leotiomycetes</taxon>
        <taxon>Helotiales</taxon>
        <taxon>Mollisiaceae</taxon>
        <taxon>Mollisia</taxon>
    </lineage>
</organism>
<evidence type="ECO:0000313" key="6">
    <source>
        <dbReference type="Proteomes" id="UP000070700"/>
    </source>
</evidence>
<keyword evidence="2" id="KW-0539">Nucleus</keyword>
<dbReference type="PROSITE" id="PS00036">
    <property type="entry name" value="BZIP_BASIC"/>
    <property type="match status" value="1"/>
</dbReference>
<evidence type="ECO:0000259" key="4">
    <source>
        <dbReference type="PROSITE" id="PS00036"/>
    </source>
</evidence>
<protein>
    <recommendedName>
        <fullName evidence="4">BZIP domain-containing protein</fullName>
    </recommendedName>
</protein>
<evidence type="ECO:0000256" key="3">
    <source>
        <dbReference type="SAM" id="MobiDB-lite"/>
    </source>
</evidence>
<gene>
    <name evidence="5" type="ORF">LY89DRAFT_721729</name>
</gene>
<dbReference type="SUPFAM" id="SSF57959">
    <property type="entry name" value="Leucine zipper domain"/>
    <property type="match status" value="1"/>
</dbReference>
<dbReference type="GO" id="GO:0001228">
    <property type="term" value="F:DNA-binding transcription activator activity, RNA polymerase II-specific"/>
    <property type="evidence" value="ECO:0007669"/>
    <property type="project" value="TreeGrafter"/>
</dbReference>
<dbReference type="Gene3D" id="1.20.5.170">
    <property type="match status" value="1"/>
</dbReference>
<dbReference type="EMBL" id="KQ947423">
    <property type="protein sequence ID" value="KUJ12893.1"/>
    <property type="molecule type" value="Genomic_DNA"/>
</dbReference>
<dbReference type="GeneID" id="28828393"/>
<dbReference type="CDD" id="cd14688">
    <property type="entry name" value="bZIP_YAP"/>
    <property type="match status" value="1"/>
</dbReference>
<dbReference type="GO" id="GO:0000976">
    <property type="term" value="F:transcription cis-regulatory region binding"/>
    <property type="evidence" value="ECO:0007669"/>
    <property type="project" value="InterPro"/>
</dbReference>
<comment type="subcellular location">
    <subcellularLocation>
        <location evidence="1">Nucleus</location>
    </subcellularLocation>
</comment>
<feature type="domain" description="BZIP" evidence="4">
    <location>
        <begin position="89"/>
        <end position="104"/>
    </location>
</feature>
<dbReference type="Pfam" id="PF00170">
    <property type="entry name" value="bZIP_1"/>
    <property type="match status" value="1"/>
</dbReference>
<dbReference type="InParanoid" id="A0A194WY41"/>
<dbReference type="RefSeq" id="XP_018067248.1">
    <property type="nucleotide sequence ID" value="XM_018218667.1"/>
</dbReference>
<keyword evidence="6" id="KW-1185">Reference proteome</keyword>
<dbReference type="GO" id="GO:0090575">
    <property type="term" value="C:RNA polymerase II transcription regulator complex"/>
    <property type="evidence" value="ECO:0007669"/>
    <property type="project" value="TreeGrafter"/>
</dbReference>
<dbReference type="KEGG" id="psco:LY89DRAFT_721729"/>
<dbReference type="InterPro" id="IPR004827">
    <property type="entry name" value="bZIP"/>
</dbReference>
<dbReference type="Proteomes" id="UP000070700">
    <property type="component" value="Unassembled WGS sequence"/>
</dbReference>
<reference evidence="5 6" key="1">
    <citation type="submission" date="2015-10" db="EMBL/GenBank/DDBJ databases">
        <title>Full genome of DAOMC 229536 Phialocephala scopiformis, a fungal endophyte of spruce producing the potent anti-insectan compound rugulosin.</title>
        <authorList>
            <consortium name="DOE Joint Genome Institute"/>
            <person name="Walker A.K."/>
            <person name="Frasz S.L."/>
            <person name="Seifert K.A."/>
            <person name="Miller J.D."/>
            <person name="Mondo S.J."/>
            <person name="Labutti K."/>
            <person name="Lipzen A."/>
            <person name="Dockter R."/>
            <person name="Kennedy M."/>
            <person name="Grigoriev I.V."/>
            <person name="Spatafora J.W."/>
        </authorList>
    </citation>
    <scope>NUCLEOTIDE SEQUENCE [LARGE SCALE GENOMIC DNA]</scope>
    <source>
        <strain evidence="5 6">CBS 120377</strain>
    </source>
</reference>
<dbReference type="InterPro" id="IPR046347">
    <property type="entry name" value="bZIP_sf"/>
</dbReference>
<evidence type="ECO:0000313" key="5">
    <source>
        <dbReference type="EMBL" id="KUJ12893.1"/>
    </source>
</evidence>
<evidence type="ECO:0000256" key="1">
    <source>
        <dbReference type="ARBA" id="ARBA00004123"/>
    </source>
</evidence>
<dbReference type="AlphaFoldDB" id="A0A194WY41"/>
<name>A0A194WY41_MOLSC</name>
<dbReference type="PANTHER" id="PTHR40621">
    <property type="entry name" value="TRANSCRIPTION FACTOR KAPC-RELATED"/>
    <property type="match status" value="1"/>
</dbReference>
<feature type="compositionally biased region" description="Polar residues" evidence="3">
    <location>
        <begin position="76"/>
        <end position="86"/>
    </location>
</feature>
<feature type="compositionally biased region" description="Polar residues" evidence="3">
    <location>
        <begin position="53"/>
        <end position="62"/>
    </location>
</feature>
<dbReference type="SMART" id="SM00338">
    <property type="entry name" value="BRLZ"/>
    <property type="match status" value="1"/>
</dbReference>
<dbReference type="InterPro" id="IPR050936">
    <property type="entry name" value="AP-1-like"/>
</dbReference>
<sequence>MTQAIPVDEALDFEWHVFEQQFLDWQHMTPEAVSPETYTSTLPTRASPAIENGSCSPQSPASPENGGVGEADLEISNDSLNKQSRASSRRRIQNRASQRAFRARQRQHVEALEEKLKSVLSEYEQLQQRYTALNIAYETLLKEKRMDSMSTVTCPTYRSSWTSDDLGVFENVESGSGDGLGRILFSGLETTDRC</sequence>
<feature type="region of interest" description="Disordered" evidence="3">
    <location>
        <begin position="34"/>
        <end position="103"/>
    </location>
</feature>
<proteinExistence type="predicted"/>
<dbReference type="OrthoDB" id="3555209at2759"/>
<dbReference type="PANTHER" id="PTHR40621:SF6">
    <property type="entry name" value="AP-1-LIKE TRANSCRIPTION FACTOR YAP1-RELATED"/>
    <property type="match status" value="1"/>
</dbReference>